<keyword evidence="5 8" id="KW-0093">Biotin biosynthesis</keyword>
<evidence type="ECO:0000256" key="2">
    <source>
        <dbReference type="ARBA" id="ARBA00022598"/>
    </source>
</evidence>
<feature type="binding site" evidence="8">
    <location>
        <begin position="13"/>
        <end position="18"/>
    </location>
    <ligand>
        <name>ATP</name>
        <dbReference type="ChEBI" id="CHEBI:30616"/>
    </ligand>
</feature>
<dbReference type="InterPro" id="IPR004472">
    <property type="entry name" value="DTB_synth_BioD"/>
</dbReference>
<evidence type="ECO:0000256" key="8">
    <source>
        <dbReference type="HAMAP-Rule" id="MF_00336"/>
    </source>
</evidence>
<feature type="binding site" evidence="8">
    <location>
        <position position="17"/>
    </location>
    <ligand>
        <name>Mg(2+)</name>
        <dbReference type="ChEBI" id="CHEBI:18420"/>
    </ligand>
</feature>
<evidence type="ECO:0000313" key="9">
    <source>
        <dbReference type="EMBL" id="SET52048.1"/>
    </source>
</evidence>
<keyword evidence="3 8" id="KW-0479">Metal-binding</keyword>
<comment type="function">
    <text evidence="8">Catalyzes a mechanistically unusual reaction, the ATP-dependent insertion of CO2 between the N7 and N8 nitrogen atoms of 7,8-diaminopelargonic acid (DAPA, also called 7,8-diammoniononanoate) to form a ureido ring.</text>
</comment>
<feature type="binding site" evidence="8">
    <location>
        <begin position="117"/>
        <end position="120"/>
    </location>
    <ligand>
        <name>ATP</name>
        <dbReference type="ChEBI" id="CHEBI:30616"/>
    </ligand>
</feature>
<evidence type="ECO:0000256" key="7">
    <source>
        <dbReference type="ARBA" id="ARBA00022842"/>
    </source>
</evidence>
<dbReference type="GO" id="GO:0004141">
    <property type="term" value="F:dethiobiotin synthase activity"/>
    <property type="evidence" value="ECO:0007669"/>
    <property type="project" value="UniProtKB-UniRule"/>
</dbReference>
<comment type="subcellular location">
    <subcellularLocation>
        <location evidence="8">Cytoplasm</location>
    </subcellularLocation>
</comment>
<reference evidence="9 10" key="1">
    <citation type="submission" date="2016-10" db="EMBL/GenBank/DDBJ databases">
        <authorList>
            <person name="de Groot N.N."/>
        </authorList>
    </citation>
    <scope>NUCLEOTIDE SEQUENCE [LARGE SCALE GENOMIC DNA]</scope>
    <source>
        <strain evidence="9 10">DSM 19706</strain>
    </source>
</reference>
<evidence type="ECO:0000256" key="4">
    <source>
        <dbReference type="ARBA" id="ARBA00022741"/>
    </source>
</evidence>
<dbReference type="GO" id="GO:0042803">
    <property type="term" value="F:protein homodimerization activity"/>
    <property type="evidence" value="ECO:0007669"/>
    <property type="project" value="UniProtKB-ARBA"/>
</dbReference>
<proteinExistence type="inferred from homology"/>
<feature type="binding site" evidence="8">
    <location>
        <position position="55"/>
    </location>
    <ligand>
        <name>Mg(2+)</name>
        <dbReference type="ChEBI" id="CHEBI:18420"/>
    </ligand>
</feature>
<dbReference type="GO" id="GO:0005829">
    <property type="term" value="C:cytosol"/>
    <property type="evidence" value="ECO:0007669"/>
    <property type="project" value="TreeGrafter"/>
</dbReference>
<comment type="caution">
    <text evidence="8">Lacks conserved residue(s) required for the propagation of feature annotation.</text>
</comment>
<keyword evidence="2 8" id="KW-0436">Ligase</keyword>
<dbReference type="NCBIfam" id="TIGR00347">
    <property type="entry name" value="bioD"/>
    <property type="match status" value="1"/>
</dbReference>
<accession>A0A1I0F3S8</accession>
<dbReference type="STRING" id="349064.SAMN05660429_02036"/>
<keyword evidence="10" id="KW-1185">Reference proteome</keyword>
<comment type="similarity">
    <text evidence="8">Belongs to the dethiobiotin synthetase family.</text>
</comment>
<sequence length="222" mass="24113">MTRRLFVTATDTDAGKTHFTEALIYALVKKQYNVAAFKPISAGCENVDGQLLNEDAQRLHGRANLGQTIENVNPFAFEPPIAPHIAAKEANQTLSLPLLTSAYQRLPLAMSDYVITEGAGGWQLPINETEYLSEFAISESMDIILVVNMKLGCLNHALLTLAAIKATGLNLVGWVANCYQGMSRLEDNIATLTAKVDAPLLAVLPYESNIESLSAKIDLSHL</sequence>
<comment type="catalytic activity">
    <reaction evidence="8">
        <text>(7R,8S)-7,8-diammoniononanoate + CO2 + ATP = (4R,5S)-dethiobiotin + ADP + phosphate + 3 H(+)</text>
        <dbReference type="Rhea" id="RHEA:15805"/>
        <dbReference type="ChEBI" id="CHEBI:15378"/>
        <dbReference type="ChEBI" id="CHEBI:16526"/>
        <dbReference type="ChEBI" id="CHEBI:30616"/>
        <dbReference type="ChEBI" id="CHEBI:43474"/>
        <dbReference type="ChEBI" id="CHEBI:149469"/>
        <dbReference type="ChEBI" id="CHEBI:149473"/>
        <dbReference type="ChEBI" id="CHEBI:456216"/>
        <dbReference type="EC" id="6.3.3.3"/>
    </reaction>
</comment>
<dbReference type="FunFam" id="3.40.50.300:FF:000292">
    <property type="entry name" value="ATP-dependent dethiobiotin synthetase BioD"/>
    <property type="match status" value="1"/>
</dbReference>
<evidence type="ECO:0000256" key="3">
    <source>
        <dbReference type="ARBA" id="ARBA00022723"/>
    </source>
</evidence>
<feature type="binding site" evidence="8">
    <location>
        <begin position="177"/>
        <end position="178"/>
    </location>
    <ligand>
        <name>ATP</name>
        <dbReference type="ChEBI" id="CHEBI:30616"/>
    </ligand>
</feature>
<dbReference type="PIRSF" id="PIRSF006755">
    <property type="entry name" value="DTB_synth"/>
    <property type="match status" value="1"/>
</dbReference>
<dbReference type="CDD" id="cd03109">
    <property type="entry name" value="DTBS"/>
    <property type="match status" value="1"/>
</dbReference>
<dbReference type="InterPro" id="IPR027417">
    <property type="entry name" value="P-loop_NTPase"/>
</dbReference>
<dbReference type="GO" id="GO:0000287">
    <property type="term" value="F:magnesium ion binding"/>
    <property type="evidence" value="ECO:0007669"/>
    <property type="project" value="UniProtKB-UniRule"/>
</dbReference>
<dbReference type="EMBL" id="FOHK01000008">
    <property type="protein sequence ID" value="SET52048.1"/>
    <property type="molecule type" value="Genomic_DNA"/>
</dbReference>
<protein>
    <recommendedName>
        <fullName evidence="8">ATP-dependent dethiobiotin synthetase BioD</fullName>
        <ecNumber evidence="8">6.3.3.3</ecNumber>
    </recommendedName>
    <alternativeName>
        <fullName evidence="8">DTB synthetase</fullName>
        <shortName evidence="8">DTBS</shortName>
    </alternativeName>
    <alternativeName>
        <fullName evidence="8">Dethiobiotin synthase</fullName>
    </alternativeName>
</protein>
<keyword evidence="6 8" id="KW-0067">ATP-binding</keyword>
<evidence type="ECO:0000256" key="5">
    <source>
        <dbReference type="ARBA" id="ARBA00022756"/>
    </source>
</evidence>
<comment type="pathway">
    <text evidence="8">Cofactor biosynthesis; biotin biosynthesis; biotin from 7,8-diaminononanoate: step 1/2.</text>
</comment>
<gene>
    <name evidence="8" type="primary">bioD</name>
    <name evidence="9" type="ORF">SAMN05660429_02036</name>
</gene>
<dbReference type="RefSeq" id="WP_093329769.1">
    <property type="nucleotide sequence ID" value="NZ_AP027363.1"/>
</dbReference>
<dbReference type="UniPathway" id="UPA00078">
    <property type="reaction ID" value="UER00161"/>
</dbReference>
<dbReference type="Pfam" id="PF13500">
    <property type="entry name" value="AAA_26"/>
    <property type="match status" value="1"/>
</dbReference>
<dbReference type="GO" id="GO:0005524">
    <property type="term" value="F:ATP binding"/>
    <property type="evidence" value="ECO:0007669"/>
    <property type="project" value="UniProtKB-UniRule"/>
</dbReference>
<evidence type="ECO:0000256" key="6">
    <source>
        <dbReference type="ARBA" id="ARBA00022840"/>
    </source>
</evidence>
<feature type="binding site" evidence="8">
    <location>
        <position position="117"/>
    </location>
    <ligand>
        <name>Mg(2+)</name>
        <dbReference type="ChEBI" id="CHEBI:18420"/>
    </ligand>
</feature>
<name>A0A1I0F3S8_THASX</name>
<dbReference type="Gene3D" id="3.40.50.300">
    <property type="entry name" value="P-loop containing nucleotide triphosphate hydrolases"/>
    <property type="match status" value="1"/>
</dbReference>
<feature type="active site" evidence="8">
    <location>
        <position position="38"/>
    </location>
</feature>
<organism evidence="9 10">
    <name type="scientific">Thalassotalea agarivorans</name>
    <name type="common">Thalassomonas agarivorans</name>
    <dbReference type="NCBI Taxonomy" id="349064"/>
    <lineage>
        <taxon>Bacteria</taxon>
        <taxon>Pseudomonadati</taxon>
        <taxon>Pseudomonadota</taxon>
        <taxon>Gammaproteobacteria</taxon>
        <taxon>Alteromonadales</taxon>
        <taxon>Colwelliaceae</taxon>
        <taxon>Thalassotalea</taxon>
    </lineage>
</organism>
<evidence type="ECO:0000256" key="1">
    <source>
        <dbReference type="ARBA" id="ARBA00022490"/>
    </source>
</evidence>
<dbReference type="EC" id="6.3.3.3" evidence="8"/>
<comment type="cofactor">
    <cofactor evidence="8">
        <name>Mg(2+)</name>
        <dbReference type="ChEBI" id="CHEBI:18420"/>
    </cofactor>
</comment>
<dbReference type="PANTHER" id="PTHR43210:SF5">
    <property type="entry name" value="DETHIOBIOTIN SYNTHETASE"/>
    <property type="match status" value="1"/>
</dbReference>
<dbReference type="SUPFAM" id="SSF52540">
    <property type="entry name" value="P-loop containing nucleoside triphosphate hydrolases"/>
    <property type="match status" value="1"/>
</dbReference>
<keyword evidence="7 8" id="KW-0460">Magnesium</keyword>
<dbReference type="OrthoDB" id="9802097at2"/>
<comment type="subunit">
    <text evidence="8">Homodimer.</text>
</comment>
<keyword evidence="4 8" id="KW-0547">Nucleotide-binding</keyword>
<dbReference type="HAMAP" id="MF_00336">
    <property type="entry name" value="BioD"/>
    <property type="match status" value="1"/>
</dbReference>
<feature type="binding site" evidence="8">
    <location>
        <position position="55"/>
    </location>
    <ligand>
        <name>ATP</name>
        <dbReference type="ChEBI" id="CHEBI:30616"/>
    </ligand>
</feature>
<dbReference type="PANTHER" id="PTHR43210">
    <property type="entry name" value="DETHIOBIOTIN SYNTHETASE"/>
    <property type="match status" value="1"/>
</dbReference>
<dbReference type="AlphaFoldDB" id="A0A1I0F3S8"/>
<evidence type="ECO:0000313" key="10">
    <source>
        <dbReference type="Proteomes" id="UP000199308"/>
    </source>
</evidence>
<keyword evidence="1 8" id="KW-0963">Cytoplasm</keyword>
<dbReference type="Proteomes" id="UP000199308">
    <property type="component" value="Unassembled WGS sequence"/>
</dbReference>
<dbReference type="GO" id="GO:0009102">
    <property type="term" value="P:biotin biosynthetic process"/>
    <property type="evidence" value="ECO:0007669"/>
    <property type="project" value="UniProtKB-UniRule"/>
</dbReference>